<dbReference type="FunFam" id="3.40.50.10490:FF:000011">
    <property type="entry name" value="Arabinose 5-phosphate isomerase"/>
    <property type="match status" value="1"/>
</dbReference>
<evidence type="ECO:0000256" key="2">
    <source>
        <dbReference type="ARBA" id="ARBA00022737"/>
    </source>
</evidence>
<feature type="domain" description="CBS" evidence="8">
    <location>
        <begin position="203"/>
        <end position="261"/>
    </location>
</feature>
<evidence type="ECO:0000256" key="3">
    <source>
        <dbReference type="ARBA" id="ARBA00023122"/>
    </source>
</evidence>
<feature type="domain" description="SIS" evidence="9">
    <location>
        <begin position="35"/>
        <end position="178"/>
    </location>
</feature>
<dbReference type="PANTHER" id="PTHR42745">
    <property type="match status" value="1"/>
</dbReference>
<feature type="site" description="Catalytically relevant" evidence="6">
    <location>
        <position position="146"/>
    </location>
</feature>
<keyword evidence="5" id="KW-0862">Zinc</keyword>
<evidence type="ECO:0000256" key="4">
    <source>
        <dbReference type="PIRNR" id="PIRNR004692"/>
    </source>
</evidence>
<dbReference type="CDD" id="cd04604">
    <property type="entry name" value="CBS_pair_SIS_assoc"/>
    <property type="match status" value="1"/>
</dbReference>
<dbReference type="Proteomes" id="UP000885792">
    <property type="component" value="Unassembled WGS sequence"/>
</dbReference>
<feature type="site" description="Catalytically relevant" evidence="6">
    <location>
        <position position="53"/>
    </location>
</feature>
<gene>
    <name evidence="10" type="ORF">ENJ61_07535</name>
</gene>
<comment type="similarity">
    <text evidence="1 4">Belongs to the SIS family. GutQ/KpsF subfamily.</text>
</comment>
<dbReference type="InterPro" id="IPR001347">
    <property type="entry name" value="SIS_dom"/>
</dbReference>
<dbReference type="AlphaFoldDB" id="A0A7C5QJ27"/>
<dbReference type="InterPro" id="IPR004800">
    <property type="entry name" value="KdsD/KpsF-type"/>
</dbReference>
<dbReference type="EMBL" id="DRNB01000276">
    <property type="protein sequence ID" value="HHJ64742.1"/>
    <property type="molecule type" value="Genomic_DNA"/>
</dbReference>
<dbReference type="InterPro" id="IPR035474">
    <property type="entry name" value="SIS_Kpsf"/>
</dbReference>
<feature type="site" description="Catalytically relevant" evidence="6">
    <location>
        <position position="187"/>
    </location>
</feature>
<dbReference type="GO" id="GO:0097367">
    <property type="term" value="F:carbohydrate derivative binding"/>
    <property type="evidence" value="ECO:0007669"/>
    <property type="project" value="InterPro"/>
</dbReference>
<dbReference type="InterPro" id="IPR046342">
    <property type="entry name" value="CBS_dom_sf"/>
</dbReference>
<evidence type="ECO:0000259" key="9">
    <source>
        <dbReference type="PROSITE" id="PS51464"/>
    </source>
</evidence>
<proteinExistence type="inferred from homology"/>
<evidence type="ECO:0000256" key="6">
    <source>
        <dbReference type="PIRSR" id="PIRSR004692-3"/>
    </source>
</evidence>
<dbReference type="Gene3D" id="3.40.50.10490">
    <property type="entry name" value="Glucose-6-phosphate isomerase like protein, domain 1"/>
    <property type="match status" value="1"/>
</dbReference>
<dbReference type="GO" id="GO:0046872">
    <property type="term" value="F:metal ion binding"/>
    <property type="evidence" value="ECO:0007669"/>
    <property type="project" value="UniProtKB-KW"/>
</dbReference>
<evidence type="ECO:0000256" key="5">
    <source>
        <dbReference type="PIRSR" id="PIRSR004692-2"/>
    </source>
</evidence>
<dbReference type="Gene3D" id="3.10.580.10">
    <property type="entry name" value="CBS-domain"/>
    <property type="match status" value="1"/>
</dbReference>
<name>A0A7C5QJ27_AQUAO</name>
<sequence length="323" mass="35568">MNEEEILQRARRVIDREIEGIKKLRDALDSRFAKAVELILACNGKVIVTGIGKSGHIARKIASTLASTGTPAHYLHPSEALHGDLGVIDSKDVVIAISSSGESREVVEIIPYLKMLGVPLIAVTNREGSTLARYSDVHLFLNVECEACPLQLAPTTTSTATLVLGDAIAMTLLELRGFTAEDFALRHPAGTLGRKLRLVRDLYHTGEELPVVREEDPMREVILEMTSKGFGATAVVNEEGRLTGIITDGDLRRFVRRGGDFDRSSARDVMTRNPKTAKPEEMAMEALRRMEEHKITVLIVTDGDRKPIGIIHLHDILRAEINL</sequence>
<dbReference type="GO" id="GO:0019146">
    <property type="term" value="F:arabinose-5-phosphate isomerase activity"/>
    <property type="evidence" value="ECO:0007669"/>
    <property type="project" value="UniProtKB-ARBA"/>
</dbReference>
<dbReference type="PIRSF" id="PIRSF004692">
    <property type="entry name" value="KdsD_KpsF"/>
    <property type="match status" value="1"/>
</dbReference>
<accession>A0A7C5QJ27</accession>
<reference evidence="10" key="1">
    <citation type="journal article" date="2020" name="mSystems">
        <title>Genome- and Community-Level Interaction Insights into Carbon Utilization and Element Cycling Functions of Hydrothermarchaeota in Hydrothermal Sediment.</title>
        <authorList>
            <person name="Zhou Z."/>
            <person name="Liu Y."/>
            <person name="Xu W."/>
            <person name="Pan J."/>
            <person name="Luo Z.H."/>
            <person name="Li M."/>
        </authorList>
    </citation>
    <scope>NUCLEOTIDE SEQUENCE [LARGE SCALE GENOMIC DNA]</scope>
    <source>
        <strain evidence="10">HyVt-501</strain>
    </source>
</reference>
<dbReference type="GO" id="GO:1901135">
    <property type="term" value="P:carbohydrate derivative metabolic process"/>
    <property type="evidence" value="ECO:0007669"/>
    <property type="project" value="InterPro"/>
</dbReference>
<keyword evidence="10" id="KW-0413">Isomerase</keyword>
<dbReference type="InterPro" id="IPR000644">
    <property type="entry name" value="CBS_dom"/>
</dbReference>
<evidence type="ECO:0000259" key="8">
    <source>
        <dbReference type="PROSITE" id="PS51371"/>
    </source>
</evidence>
<protein>
    <submittedName>
        <fullName evidence="10">KpsF/GutQ family sugar-phosphate isomerase</fullName>
    </submittedName>
</protein>
<dbReference type="InterPro" id="IPR046348">
    <property type="entry name" value="SIS_dom_sf"/>
</dbReference>
<comment type="caution">
    <text evidence="10">The sequence shown here is derived from an EMBL/GenBank/DDBJ whole genome shotgun (WGS) entry which is preliminary data.</text>
</comment>
<dbReference type="PROSITE" id="PS51371">
    <property type="entry name" value="CBS"/>
    <property type="match status" value="2"/>
</dbReference>
<dbReference type="PANTHER" id="PTHR42745:SF1">
    <property type="entry name" value="ARABINOSE 5-PHOSPHATE ISOMERASE KDSD"/>
    <property type="match status" value="1"/>
</dbReference>
<keyword evidence="2" id="KW-0677">Repeat</keyword>
<dbReference type="GO" id="GO:0005975">
    <property type="term" value="P:carbohydrate metabolic process"/>
    <property type="evidence" value="ECO:0007669"/>
    <property type="project" value="InterPro"/>
</dbReference>
<dbReference type="SUPFAM" id="SSF53697">
    <property type="entry name" value="SIS domain"/>
    <property type="match status" value="1"/>
</dbReference>
<dbReference type="NCBIfam" id="TIGR00393">
    <property type="entry name" value="kpsF"/>
    <property type="match status" value="1"/>
</dbReference>
<dbReference type="SMART" id="SM00116">
    <property type="entry name" value="CBS"/>
    <property type="match status" value="2"/>
</dbReference>
<feature type="domain" description="CBS" evidence="8">
    <location>
        <begin position="270"/>
        <end position="323"/>
    </location>
</feature>
<evidence type="ECO:0000256" key="7">
    <source>
        <dbReference type="PROSITE-ProRule" id="PRU00703"/>
    </source>
</evidence>
<dbReference type="Pfam" id="PF01380">
    <property type="entry name" value="SIS"/>
    <property type="match status" value="1"/>
</dbReference>
<dbReference type="PROSITE" id="PS51464">
    <property type="entry name" value="SIS"/>
    <property type="match status" value="1"/>
</dbReference>
<dbReference type="Pfam" id="PF00571">
    <property type="entry name" value="CBS"/>
    <property type="match status" value="2"/>
</dbReference>
<dbReference type="InterPro" id="IPR050986">
    <property type="entry name" value="GutQ/KpsF_isomerases"/>
</dbReference>
<feature type="site" description="Catalytically relevant" evidence="6">
    <location>
        <position position="105"/>
    </location>
</feature>
<organism evidence="10">
    <name type="scientific">Aquifex aeolicus</name>
    <dbReference type="NCBI Taxonomy" id="63363"/>
    <lineage>
        <taxon>Bacteria</taxon>
        <taxon>Pseudomonadati</taxon>
        <taxon>Aquificota</taxon>
        <taxon>Aquificia</taxon>
        <taxon>Aquificales</taxon>
        <taxon>Aquificaceae</taxon>
        <taxon>Aquifex</taxon>
    </lineage>
</organism>
<keyword evidence="3 7" id="KW-0129">CBS domain</keyword>
<keyword evidence="5" id="KW-0479">Metal-binding</keyword>
<evidence type="ECO:0000256" key="1">
    <source>
        <dbReference type="ARBA" id="ARBA00008165"/>
    </source>
</evidence>
<evidence type="ECO:0000313" key="10">
    <source>
        <dbReference type="EMBL" id="HHJ64742.1"/>
    </source>
</evidence>
<dbReference type="CDD" id="cd05014">
    <property type="entry name" value="SIS_Kpsf"/>
    <property type="match status" value="1"/>
</dbReference>
<feature type="binding site" evidence="5">
    <location>
        <position position="76"/>
    </location>
    <ligand>
        <name>Zn(2+)</name>
        <dbReference type="ChEBI" id="CHEBI:29105"/>
    </ligand>
</feature>